<dbReference type="OrthoDB" id="5392779at2759"/>
<reference evidence="8 9" key="1">
    <citation type="submission" date="2019-04" db="EMBL/GenBank/DDBJ databases">
        <title>Friends and foes A comparative genomics studyof 23 Aspergillus species from section Flavi.</title>
        <authorList>
            <consortium name="DOE Joint Genome Institute"/>
            <person name="Kjaerbolling I."/>
            <person name="Vesth T."/>
            <person name="Frisvad J.C."/>
            <person name="Nybo J.L."/>
            <person name="Theobald S."/>
            <person name="Kildgaard S."/>
            <person name="Isbrandt T."/>
            <person name="Kuo A."/>
            <person name="Sato A."/>
            <person name="Lyhne E.K."/>
            <person name="Kogle M.E."/>
            <person name="Wiebenga A."/>
            <person name="Kun R.S."/>
            <person name="Lubbers R.J."/>
            <person name="Makela M.R."/>
            <person name="Barry K."/>
            <person name="Chovatia M."/>
            <person name="Clum A."/>
            <person name="Daum C."/>
            <person name="Haridas S."/>
            <person name="He G."/>
            <person name="LaButti K."/>
            <person name="Lipzen A."/>
            <person name="Mondo S."/>
            <person name="Riley R."/>
            <person name="Salamov A."/>
            <person name="Simmons B.A."/>
            <person name="Magnuson J.K."/>
            <person name="Henrissat B."/>
            <person name="Mortensen U.H."/>
            <person name="Larsen T.O."/>
            <person name="Devries R.P."/>
            <person name="Grigoriev I.V."/>
            <person name="Machida M."/>
            <person name="Baker S.E."/>
            <person name="Andersen M.R."/>
        </authorList>
    </citation>
    <scope>NUCLEOTIDE SEQUENCE [LARGE SCALE GENOMIC DNA]</scope>
    <source>
        <strain evidence="8 9">CBS 763.97</strain>
    </source>
</reference>
<dbReference type="SMART" id="SM00066">
    <property type="entry name" value="GAL4"/>
    <property type="match status" value="1"/>
</dbReference>
<dbReference type="Gene3D" id="4.10.240.10">
    <property type="entry name" value="Zn(2)-C6 fungal-type DNA-binding domain"/>
    <property type="match status" value="1"/>
</dbReference>
<feature type="compositionally biased region" description="Basic and acidic residues" evidence="6">
    <location>
        <begin position="106"/>
        <end position="119"/>
    </location>
</feature>
<dbReference type="EMBL" id="ML737621">
    <property type="protein sequence ID" value="KAE8365931.1"/>
    <property type="molecule type" value="Genomic_DNA"/>
</dbReference>
<evidence type="ECO:0000313" key="8">
    <source>
        <dbReference type="EMBL" id="KAE8365931.1"/>
    </source>
</evidence>
<gene>
    <name evidence="8" type="ORF">BDV27DRAFT_171199</name>
</gene>
<evidence type="ECO:0000256" key="1">
    <source>
        <dbReference type="ARBA" id="ARBA00022723"/>
    </source>
</evidence>
<dbReference type="CDD" id="cd00067">
    <property type="entry name" value="GAL4"/>
    <property type="match status" value="1"/>
</dbReference>
<keyword evidence="3" id="KW-0238">DNA-binding</keyword>
<evidence type="ECO:0000256" key="3">
    <source>
        <dbReference type="ARBA" id="ARBA00023125"/>
    </source>
</evidence>
<dbReference type="AlphaFoldDB" id="A0A5N7A7V2"/>
<feature type="domain" description="Zn(2)-C6 fungal-type" evidence="7">
    <location>
        <begin position="31"/>
        <end position="64"/>
    </location>
</feature>
<feature type="region of interest" description="Disordered" evidence="6">
    <location>
        <begin position="102"/>
        <end position="133"/>
    </location>
</feature>
<dbReference type="SUPFAM" id="SSF57701">
    <property type="entry name" value="Zn2/Cys6 DNA-binding domain"/>
    <property type="match status" value="1"/>
</dbReference>
<dbReference type="PROSITE" id="PS50048">
    <property type="entry name" value="ZN2_CY6_FUNGAL_2"/>
    <property type="match status" value="1"/>
</dbReference>
<sequence>MTSTLEEETATSIPNKERSGKRRKVRKGTRSCWECKRRKIKCTFASTEDVTCIGCERRRAPCVSQDLPEDLSPARKGNRNLVERIARVEKLMQDFIASKDVGAASHSEKEVRAGRRSNSDARNPCSSDSVPSPIRPPLASVECLRRSAPSSPPLIPDTQCVSGQTHIERCLSHLLEAFPGEKDAKVLLRESSKLSLYIDSINHQPHSKLTYETLSGPYSIPGLPRPNTHPVILAKQMLLFAITLQSPTGEKIMDLSEPPGVLMRRLMTAATTWVTTQEDMHGTVESLICIMLEGIYEINCGNLRRAWIVYRRAMTVAQLMGLHRSPMPPLKRIDPGLDANPEFMWFRIVYMDRYLSLLLGLPQGTTDRSMGTRSAVQHEPPLGKFERCLTIIASRILERNERAFTTIEIAATKSIDAELLGVSRGMPASFWRPPNFQNLTPGSPDTLLETVHLGAQVYYYGLLIQLHLPYMIRISDDTDYEYSKITCVNASREIMTRYIAHRSFNPMSSCSRPVDFFTLLAAMTLLLAHLGDGNHREVVNLLAHQRLSDRALLDQALERMDIISNMKHDIIAERSAELIRQLLQFEADTAEGNSYITRSLTDDQIDDNRERGEELHLNIPHLGVVKIGRGRPITREPSVGNATATSHRTPGAFTHREPSVTCNDGKAPPSHASPTTKHSLSNMHGVAPGSAPLVNLAASESPNEQLHPPRYEQLLLHNPGFSQDVVTQQLPVGHPSFTTGVDDWTFQGVDMAFFDNLMRGTSCLDAGSLE</sequence>
<dbReference type="InterPro" id="IPR036864">
    <property type="entry name" value="Zn2-C6_fun-type_DNA-bd_sf"/>
</dbReference>
<dbReference type="RefSeq" id="XP_031929012.1">
    <property type="nucleotide sequence ID" value="XM_032075538.1"/>
</dbReference>
<dbReference type="InterPro" id="IPR001138">
    <property type="entry name" value="Zn2Cys6_DnaBD"/>
</dbReference>
<evidence type="ECO:0000256" key="4">
    <source>
        <dbReference type="ARBA" id="ARBA00023163"/>
    </source>
</evidence>
<dbReference type="GO" id="GO:0006351">
    <property type="term" value="P:DNA-templated transcription"/>
    <property type="evidence" value="ECO:0007669"/>
    <property type="project" value="InterPro"/>
</dbReference>
<proteinExistence type="predicted"/>
<dbReference type="InterPro" id="IPR007219">
    <property type="entry name" value="XnlR_reg_dom"/>
</dbReference>
<organism evidence="8 9">
    <name type="scientific">Aspergillus caelatus</name>
    <dbReference type="NCBI Taxonomy" id="61420"/>
    <lineage>
        <taxon>Eukaryota</taxon>
        <taxon>Fungi</taxon>
        <taxon>Dikarya</taxon>
        <taxon>Ascomycota</taxon>
        <taxon>Pezizomycotina</taxon>
        <taxon>Eurotiomycetes</taxon>
        <taxon>Eurotiomycetidae</taxon>
        <taxon>Eurotiales</taxon>
        <taxon>Aspergillaceae</taxon>
        <taxon>Aspergillus</taxon>
        <taxon>Aspergillus subgen. Circumdati</taxon>
    </lineage>
</organism>
<dbReference type="CDD" id="cd12148">
    <property type="entry name" value="fungal_TF_MHR"/>
    <property type="match status" value="1"/>
</dbReference>
<dbReference type="SMART" id="SM00906">
    <property type="entry name" value="Fungal_trans"/>
    <property type="match status" value="1"/>
</dbReference>
<dbReference type="GeneID" id="43659984"/>
<evidence type="ECO:0000313" key="9">
    <source>
        <dbReference type="Proteomes" id="UP000326268"/>
    </source>
</evidence>
<dbReference type="PANTHER" id="PTHR47840">
    <property type="entry name" value="ZN(II)2CYS6 TRANSCRIPTION FACTOR (EUROFUNG)-RELATED"/>
    <property type="match status" value="1"/>
</dbReference>
<dbReference type="GO" id="GO:0000981">
    <property type="term" value="F:DNA-binding transcription factor activity, RNA polymerase II-specific"/>
    <property type="evidence" value="ECO:0007669"/>
    <property type="project" value="InterPro"/>
</dbReference>
<feature type="compositionally biased region" description="Polar residues" evidence="6">
    <location>
        <begin position="120"/>
        <end position="130"/>
    </location>
</feature>
<keyword evidence="1" id="KW-0479">Metal-binding</keyword>
<keyword evidence="2" id="KW-0805">Transcription regulation</keyword>
<dbReference type="GO" id="GO:0009893">
    <property type="term" value="P:positive regulation of metabolic process"/>
    <property type="evidence" value="ECO:0007669"/>
    <property type="project" value="UniProtKB-ARBA"/>
</dbReference>
<keyword evidence="5" id="KW-0539">Nucleus</keyword>
<protein>
    <recommendedName>
        <fullName evidence="7">Zn(2)-C6 fungal-type domain-containing protein</fullName>
    </recommendedName>
</protein>
<evidence type="ECO:0000259" key="7">
    <source>
        <dbReference type="PROSITE" id="PS50048"/>
    </source>
</evidence>
<name>A0A5N7A7V2_9EURO</name>
<dbReference type="GO" id="GO:0003677">
    <property type="term" value="F:DNA binding"/>
    <property type="evidence" value="ECO:0007669"/>
    <property type="project" value="UniProtKB-KW"/>
</dbReference>
<feature type="region of interest" description="Disordered" evidence="6">
    <location>
        <begin position="631"/>
        <end position="680"/>
    </location>
</feature>
<evidence type="ECO:0000256" key="2">
    <source>
        <dbReference type="ARBA" id="ARBA00023015"/>
    </source>
</evidence>
<dbReference type="Pfam" id="PF04082">
    <property type="entry name" value="Fungal_trans"/>
    <property type="match status" value="1"/>
</dbReference>
<dbReference type="Pfam" id="PF00172">
    <property type="entry name" value="Zn_clus"/>
    <property type="match status" value="1"/>
</dbReference>
<evidence type="ECO:0000256" key="6">
    <source>
        <dbReference type="SAM" id="MobiDB-lite"/>
    </source>
</evidence>
<keyword evidence="4" id="KW-0804">Transcription</keyword>
<dbReference type="GO" id="GO:0008270">
    <property type="term" value="F:zinc ion binding"/>
    <property type="evidence" value="ECO:0007669"/>
    <property type="project" value="InterPro"/>
</dbReference>
<feature type="region of interest" description="Disordered" evidence="6">
    <location>
        <begin position="1"/>
        <end position="25"/>
    </location>
</feature>
<keyword evidence="9" id="KW-1185">Reference proteome</keyword>
<dbReference type="PANTHER" id="PTHR47840:SF1">
    <property type="entry name" value="ZN(II)2CYS6 TRANSCRIPTION FACTOR (EUROFUNG)"/>
    <property type="match status" value="1"/>
</dbReference>
<dbReference type="PROSITE" id="PS00463">
    <property type="entry name" value="ZN2_CY6_FUNGAL_1"/>
    <property type="match status" value="1"/>
</dbReference>
<dbReference type="Proteomes" id="UP000326268">
    <property type="component" value="Unassembled WGS sequence"/>
</dbReference>
<accession>A0A5N7A7V2</accession>
<evidence type="ECO:0000256" key="5">
    <source>
        <dbReference type="ARBA" id="ARBA00023242"/>
    </source>
</evidence>